<dbReference type="EMBL" id="CAKOGL010000030">
    <property type="protein sequence ID" value="CAH2107091.1"/>
    <property type="molecule type" value="Genomic_DNA"/>
</dbReference>
<sequence>MSYSNRSLTLWRCCDKACHTRGINERLWPAHGACALCITKGAIWTKNGHNLNISVALGRARVLSDALVFTNQLLAVEHLLSLDCFRECELMCVCVGPMAREPLPAPGAAANRGAPAAARAVSFFKSFALDFHPISRLDFLSYGR</sequence>
<organism evidence="1 2">
    <name type="scientific">Euphydryas editha</name>
    <name type="common">Edith's checkerspot</name>
    <dbReference type="NCBI Taxonomy" id="104508"/>
    <lineage>
        <taxon>Eukaryota</taxon>
        <taxon>Metazoa</taxon>
        <taxon>Ecdysozoa</taxon>
        <taxon>Arthropoda</taxon>
        <taxon>Hexapoda</taxon>
        <taxon>Insecta</taxon>
        <taxon>Pterygota</taxon>
        <taxon>Neoptera</taxon>
        <taxon>Endopterygota</taxon>
        <taxon>Lepidoptera</taxon>
        <taxon>Glossata</taxon>
        <taxon>Ditrysia</taxon>
        <taxon>Papilionoidea</taxon>
        <taxon>Nymphalidae</taxon>
        <taxon>Nymphalinae</taxon>
        <taxon>Euphydryas</taxon>
    </lineage>
</organism>
<reference evidence="1" key="1">
    <citation type="submission" date="2022-03" db="EMBL/GenBank/DDBJ databases">
        <authorList>
            <person name="Tunstrom K."/>
        </authorList>
    </citation>
    <scope>NUCLEOTIDE SEQUENCE</scope>
</reference>
<dbReference type="AlphaFoldDB" id="A0AAU9VCN7"/>
<name>A0AAU9VCN7_EUPED</name>
<proteinExistence type="predicted"/>
<keyword evidence="2" id="KW-1185">Reference proteome</keyword>
<protein>
    <submittedName>
        <fullName evidence="1">Uncharacterized protein</fullName>
    </submittedName>
</protein>
<accession>A0AAU9VCN7</accession>
<evidence type="ECO:0000313" key="2">
    <source>
        <dbReference type="Proteomes" id="UP001153954"/>
    </source>
</evidence>
<evidence type="ECO:0000313" key="1">
    <source>
        <dbReference type="EMBL" id="CAH2107091.1"/>
    </source>
</evidence>
<gene>
    <name evidence="1" type="ORF">EEDITHA_LOCUS21151</name>
</gene>
<comment type="caution">
    <text evidence="1">The sequence shown here is derived from an EMBL/GenBank/DDBJ whole genome shotgun (WGS) entry which is preliminary data.</text>
</comment>
<dbReference type="Proteomes" id="UP001153954">
    <property type="component" value="Unassembled WGS sequence"/>
</dbReference>